<protein>
    <submittedName>
        <fullName evidence="1">Uncharacterized protein</fullName>
    </submittedName>
</protein>
<comment type="caution">
    <text evidence="1">The sequence shown here is derived from an EMBL/GenBank/DDBJ whole genome shotgun (WGS) entry which is preliminary data.</text>
</comment>
<evidence type="ECO:0000313" key="1">
    <source>
        <dbReference type="EMBL" id="KAJ2992747.1"/>
    </source>
</evidence>
<proteinExistence type="predicted"/>
<keyword evidence="2" id="KW-1185">Reference proteome</keyword>
<evidence type="ECO:0000313" key="2">
    <source>
        <dbReference type="Proteomes" id="UP001144978"/>
    </source>
</evidence>
<gene>
    <name evidence="1" type="ORF">NUW54_g7862</name>
</gene>
<sequence length="494" mass="54410">MRTGSVDEKKGHWKELDAAMCAMYAIVSARPQSDSCQPHISGSRDWDARLHAANVHPFVTDPRALSSEADHCMVLSGCSPHVPWFAYTSTISKFTGVTRACLGLKRAPPAAQIWPLRLTVPSLQMLARRALAAGSGQEQVRNWTPVTGLVASLVLASSGPEKHYRSPVSRPDQESSSDAFSGILTPLPDRSFVPMRVVLGALIASLDMCNTGEGFAAGSPQPPANLALSTHNSDKAARVARGDAWTLLNVDSHTPSQEYQRNMAWSYLRDSLNFYRIHLLAFIFFPLFGATILWACNGKFPVKFIDSLFICISAATGTGLVTLDLSSLTVWQQVIVVLLELIGNQTFVSWVVVLVRRWYFLRNLRHIVAAELERHHTVIDDENTPPTLRHIRETLARLKKEKDLQSTHPPPSSQGTSGTSRRSSQNRDNRSGLRTDMVRRLDIAPHLIDPMGSQAHRIAADRYAEATGIDVLSSSASPKTTSVVSLARMRSYLD</sequence>
<dbReference type="EMBL" id="JANSHE010002338">
    <property type="protein sequence ID" value="KAJ2992747.1"/>
    <property type="molecule type" value="Genomic_DNA"/>
</dbReference>
<organism evidence="1 2">
    <name type="scientific">Trametes sanguinea</name>
    <dbReference type="NCBI Taxonomy" id="158606"/>
    <lineage>
        <taxon>Eukaryota</taxon>
        <taxon>Fungi</taxon>
        <taxon>Dikarya</taxon>
        <taxon>Basidiomycota</taxon>
        <taxon>Agaricomycotina</taxon>
        <taxon>Agaricomycetes</taxon>
        <taxon>Polyporales</taxon>
        <taxon>Polyporaceae</taxon>
        <taxon>Trametes</taxon>
    </lineage>
</organism>
<reference evidence="1" key="1">
    <citation type="submission" date="2022-08" db="EMBL/GenBank/DDBJ databases">
        <title>Genome Sequence of Pycnoporus sanguineus.</title>
        <authorList>
            <person name="Buettner E."/>
        </authorList>
    </citation>
    <scope>NUCLEOTIDE SEQUENCE</scope>
    <source>
        <strain evidence="1">CG-C14</strain>
    </source>
</reference>
<dbReference type="Proteomes" id="UP001144978">
    <property type="component" value="Unassembled WGS sequence"/>
</dbReference>
<name>A0ACC1PHC9_9APHY</name>
<accession>A0ACC1PHC9</accession>